<evidence type="ECO:0000256" key="2">
    <source>
        <dbReference type="ARBA" id="ARBA00022552"/>
    </source>
</evidence>
<reference evidence="8" key="1">
    <citation type="submission" date="2018-05" db="EMBL/GenBank/DDBJ databases">
        <authorList>
            <person name="Lanie J.A."/>
            <person name="Ng W.-L."/>
            <person name="Kazmierczak K.M."/>
            <person name="Andrzejewski T.M."/>
            <person name="Davidsen T.M."/>
            <person name="Wayne K.J."/>
            <person name="Tettelin H."/>
            <person name="Glass J.I."/>
            <person name="Rusch D."/>
            <person name="Podicherti R."/>
            <person name="Tsui H.-C.T."/>
            <person name="Winkler M.E."/>
        </authorList>
    </citation>
    <scope>NUCLEOTIDE SEQUENCE</scope>
</reference>
<dbReference type="HAMAP" id="MF_00607">
    <property type="entry name" value="16SrRNA_methyltr_A"/>
    <property type="match status" value="1"/>
</dbReference>
<dbReference type="InterPro" id="IPR023165">
    <property type="entry name" value="rRNA_Ade_diMease-like_C"/>
</dbReference>
<gene>
    <name evidence="8" type="ORF">METZ01_LOCUS178889</name>
</gene>
<evidence type="ECO:0000256" key="1">
    <source>
        <dbReference type="ARBA" id="ARBA00022490"/>
    </source>
</evidence>
<evidence type="ECO:0000256" key="3">
    <source>
        <dbReference type="ARBA" id="ARBA00022603"/>
    </source>
</evidence>
<dbReference type="PANTHER" id="PTHR11727">
    <property type="entry name" value="DIMETHYLADENOSINE TRANSFERASE"/>
    <property type="match status" value="1"/>
</dbReference>
<proteinExistence type="inferred from homology"/>
<accession>A0A382CIY5</accession>
<dbReference type="InterPro" id="IPR020596">
    <property type="entry name" value="rRNA_Ade_Mease_Trfase_CS"/>
</dbReference>
<dbReference type="NCBIfam" id="TIGR00755">
    <property type="entry name" value="ksgA"/>
    <property type="match status" value="1"/>
</dbReference>
<dbReference type="GO" id="GO:0003723">
    <property type="term" value="F:RNA binding"/>
    <property type="evidence" value="ECO:0007669"/>
    <property type="project" value="UniProtKB-KW"/>
</dbReference>
<dbReference type="Gene3D" id="3.40.50.150">
    <property type="entry name" value="Vaccinia Virus protein VP39"/>
    <property type="match status" value="1"/>
</dbReference>
<keyword evidence="4" id="KW-0808">Transferase</keyword>
<evidence type="ECO:0000256" key="4">
    <source>
        <dbReference type="ARBA" id="ARBA00022679"/>
    </source>
</evidence>
<dbReference type="CDD" id="cd02440">
    <property type="entry name" value="AdoMet_MTases"/>
    <property type="match status" value="1"/>
</dbReference>
<evidence type="ECO:0000256" key="6">
    <source>
        <dbReference type="ARBA" id="ARBA00022884"/>
    </source>
</evidence>
<dbReference type="GO" id="GO:0000179">
    <property type="term" value="F:rRNA (adenine-N6,N6-)-dimethyltransferase activity"/>
    <property type="evidence" value="ECO:0007669"/>
    <property type="project" value="InterPro"/>
</dbReference>
<feature type="domain" description="Ribosomal RNA adenine methylase transferase N-terminal" evidence="7">
    <location>
        <begin position="16"/>
        <end position="190"/>
    </location>
</feature>
<keyword evidence="1" id="KW-0963">Cytoplasm</keyword>
<dbReference type="EMBL" id="UINC01034730">
    <property type="protein sequence ID" value="SVB26035.1"/>
    <property type="molecule type" value="Genomic_DNA"/>
</dbReference>
<dbReference type="InterPro" id="IPR001737">
    <property type="entry name" value="KsgA/Erm"/>
</dbReference>
<protein>
    <recommendedName>
        <fullName evidence="7">Ribosomal RNA adenine methylase transferase N-terminal domain-containing protein</fullName>
    </recommendedName>
</protein>
<dbReference type="AlphaFoldDB" id="A0A382CIY5"/>
<organism evidence="8">
    <name type="scientific">marine metagenome</name>
    <dbReference type="NCBI Taxonomy" id="408172"/>
    <lineage>
        <taxon>unclassified sequences</taxon>
        <taxon>metagenomes</taxon>
        <taxon>ecological metagenomes</taxon>
    </lineage>
</organism>
<evidence type="ECO:0000313" key="8">
    <source>
        <dbReference type="EMBL" id="SVB26035.1"/>
    </source>
</evidence>
<dbReference type="SUPFAM" id="SSF53335">
    <property type="entry name" value="S-adenosyl-L-methionine-dependent methyltransferases"/>
    <property type="match status" value="1"/>
</dbReference>
<keyword evidence="6" id="KW-0694">RNA-binding</keyword>
<keyword evidence="2" id="KW-0698">rRNA processing</keyword>
<dbReference type="PANTHER" id="PTHR11727:SF7">
    <property type="entry name" value="DIMETHYLADENOSINE TRANSFERASE-RELATED"/>
    <property type="match status" value="1"/>
</dbReference>
<dbReference type="Pfam" id="PF00398">
    <property type="entry name" value="RrnaAD"/>
    <property type="match status" value="1"/>
</dbReference>
<keyword evidence="5" id="KW-0949">S-adenosyl-L-methionine</keyword>
<evidence type="ECO:0000256" key="5">
    <source>
        <dbReference type="ARBA" id="ARBA00022691"/>
    </source>
</evidence>
<dbReference type="SMART" id="SM00650">
    <property type="entry name" value="rADc"/>
    <property type="match status" value="1"/>
</dbReference>
<dbReference type="InterPro" id="IPR020598">
    <property type="entry name" value="rRNA_Ade_methylase_Trfase_N"/>
</dbReference>
<name>A0A382CIY5_9ZZZZ</name>
<dbReference type="Gene3D" id="1.10.8.100">
    <property type="entry name" value="Ribosomal RNA adenine dimethylase-like, domain 2"/>
    <property type="match status" value="1"/>
</dbReference>
<sequence length="269" mass="30998">MAKKKWGQHFLKSKSIAESIVQAADVQHGDHILEIGPGYGMLTQSLLNINASVTAVEIDPDLCDELRKKFEKEKNFTLLEHDVMKLEINVFDKLIKFPAKLVANLPYNIATALLLKLLPVRNAWKSFTVMIQLEVAERLCAIPESGKTYGPLSLAGALGFDKQIVKIITPDCFFPSPKVDSCVIHLVPRNSGLTIEEEKLFLKWSHLLFQHRRKTLLNGIRRHYPEWFQNCKEDLREKYDMRRPETLDFNEWMNLFCIFMKSKQNVLGN</sequence>
<keyword evidence="3" id="KW-0489">Methyltransferase</keyword>
<dbReference type="PROSITE" id="PS51689">
    <property type="entry name" value="SAM_RNA_A_N6_MT"/>
    <property type="match status" value="1"/>
</dbReference>
<evidence type="ECO:0000259" key="7">
    <source>
        <dbReference type="SMART" id="SM00650"/>
    </source>
</evidence>
<dbReference type="InterPro" id="IPR011530">
    <property type="entry name" value="rRNA_adenine_dimethylase"/>
</dbReference>
<dbReference type="InterPro" id="IPR029063">
    <property type="entry name" value="SAM-dependent_MTases_sf"/>
</dbReference>
<dbReference type="PROSITE" id="PS01131">
    <property type="entry name" value="RRNA_A_DIMETH"/>
    <property type="match status" value="1"/>
</dbReference>